<evidence type="ECO:0000313" key="2">
    <source>
        <dbReference type="EMBL" id="EBA40154.1"/>
    </source>
</evidence>
<feature type="compositionally biased region" description="Low complexity" evidence="1">
    <location>
        <begin position="279"/>
        <end position="291"/>
    </location>
</feature>
<reference evidence="2 3" key="2">
    <citation type="submission" date="2007-04" db="EMBL/GenBank/DDBJ databases">
        <authorList>
            <person name="Fulton L."/>
            <person name="Clifton S."/>
            <person name="Fulton B."/>
            <person name="Xu J."/>
            <person name="Minx P."/>
            <person name="Mardis E.R."/>
            <person name="Wilson R.K."/>
        </authorList>
    </citation>
    <scope>NUCLEOTIDE SEQUENCE [LARGE SCALE GENOMIC DNA]</scope>
    <source>
        <strain evidence="3">ATCC 25986 / DSM 3979 / JCM 10188 / KCTC 3647 / NCTC 11838 / VPI 1003</strain>
    </source>
</reference>
<organism evidence="2 3">
    <name type="scientific">Collinsella aerofaciens (strain ATCC 25986 / DSM 3979 / JCM 10188 / KCTC 3647 / NCTC 11838 / VPI 1003)</name>
    <dbReference type="NCBI Taxonomy" id="411903"/>
    <lineage>
        <taxon>Bacteria</taxon>
        <taxon>Bacillati</taxon>
        <taxon>Actinomycetota</taxon>
        <taxon>Coriobacteriia</taxon>
        <taxon>Coriobacteriales</taxon>
        <taxon>Coriobacteriaceae</taxon>
        <taxon>Collinsella</taxon>
    </lineage>
</organism>
<dbReference type="EMBL" id="AAVN02000002">
    <property type="protein sequence ID" value="EBA40154.1"/>
    <property type="molecule type" value="Genomic_DNA"/>
</dbReference>
<feature type="compositionally biased region" description="Basic residues" evidence="1">
    <location>
        <begin position="69"/>
        <end position="80"/>
    </location>
</feature>
<dbReference type="Proteomes" id="UP000002979">
    <property type="component" value="Unassembled WGS sequence"/>
</dbReference>
<comment type="caution">
    <text evidence="2">The sequence shown here is derived from an EMBL/GenBank/DDBJ whole genome shotgun (WGS) entry which is preliminary data.</text>
</comment>
<evidence type="ECO:0000256" key="1">
    <source>
        <dbReference type="SAM" id="MobiDB-lite"/>
    </source>
</evidence>
<evidence type="ECO:0000313" key="3">
    <source>
        <dbReference type="Proteomes" id="UP000002979"/>
    </source>
</evidence>
<feature type="compositionally biased region" description="Basic and acidic residues" evidence="1">
    <location>
        <begin position="12"/>
        <end position="68"/>
    </location>
</feature>
<feature type="region of interest" description="Disordered" evidence="1">
    <location>
        <begin position="1"/>
        <end position="239"/>
    </location>
</feature>
<feature type="region of interest" description="Disordered" evidence="1">
    <location>
        <begin position="260"/>
        <end position="291"/>
    </location>
</feature>
<sequence length="291" mass="34000">MSWPSPLLGAREPGRARRRERGEREHTDRKARQCEHAVRRERPAERHVRREWLAARQHGDEARGDDHARRRRKELRQRHQRPGEPTHELRGERAEDAREHAEPRREEEPCGDHPRRGHRVGERAEEHRERARGREALRGERRAREVDAEDHEVRERAKREAPERLGPPGAPEREAQAQKPPHPRPRVRPRDARHHERESHGQEERVPVVPRAEDLHAPVGHRAEQRHRQRHEHGQANRCRVARLQGLGAQAREQAAFLARHAATSPRARRPSRQTLMKSSSRSCPGRSASS</sequence>
<feature type="compositionally biased region" description="Basic and acidic residues" evidence="1">
    <location>
        <begin position="188"/>
        <end position="216"/>
    </location>
</feature>
<proteinExistence type="predicted"/>
<gene>
    <name evidence="2" type="ORF">COLAER_00678</name>
</gene>
<name>A4E8D6_COLAA</name>
<reference evidence="2 3" key="1">
    <citation type="submission" date="2007-01" db="EMBL/GenBank/DDBJ databases">
        <title>Draft genome sequence of Collinsella aerofaciens (ATCC 25986).</title>
        <authorList>
            <person name="Sudarsanam P."/>
            <person name="Ley R."/>
            <person name="Guruge J."/>
            <person name="Turnbaugh P.J."/>
            <person name="Mahowald M."/>
            <person name="Liep D."/>
            <person name="Gordon J."/>
        </authorList>
    </citation>
    <scope>NUCLEOTIDE SEQUENCE [LARGE SCALE GENOMIC DNA]</scope>
    <source>
        <strain evidence="3">ATCC 25986 / DSM 3979 / JCM 10188 / KCTC 3647 / NCTC 11838 / VPI 1003</strain>
    </source>
</reference>
<accession>A4E8D6</accession>
<dbReference type="AlphaFoldDB" id="A4E8D6"/>
<feature type="compositionally biased region" description="Basic and acidic residues" evidence="1">
    <location>
        <begin position="81"/>
        <end position="163"/>
    </location>
</feature>
<protein>
    <submittedName>
        <fullName evidence="2">Uncharacterized protein</fullName>
    </submittedName>
</protein>